<gene>
    <name evidence="13" type="ORF">A5892_17825</name>
</gene>
<evidence type="ECO:0000256" key="4">
    <source>
        <dbReference type="ARBA" id="ARBA00012531"/>
    </source>
</evidence>
<dbReference type="InterPro" id="IPR005123">
    <property type="entry name" value="Oxoglu/Fe-dep_dioxygenase_dom"/>
</dbReference>
<dbReference type="Pfam" id="PF14226">
    <property type="entry name" value="DIOX_N"/>
    <property type="match status" value="1"/>
</dbReference>
<dbReference type="Gene3D" id="2.60.120.330">
    <property type="entry name" value="B-lactam Antibiotic, Isopenicillin N Synthase, Chain"/>
    <property type="match status" value="1"/>
</dbReference>
<dbReference type="InterPro" id="IPR026992">
    <property type="entry name" value="DIOX_N"/>
</dbReference>
<evidence type="ECO:0000256" key="9">
    <source>
        <dbReference type="ARBA" id="ARBA00047725"/>
    </source>
</evidence>
<dbReference type="InterPro" id="IPR044861">
    <property type="entry name" value="IPNS-like_FE2OG_OXY"/>
</dbReference>
<dbReference type="GO" id="GO:0009693">
    <property type="term" value="P:ethylene biosynthetic process"/>
    <property type="evidence" value="ECO:0007669"/>
    <property type="project" value="UniProtKB-KW"/>
</dbReference>
<evidence type="ECO:0000259" key="12">
    <source>
        <dbReference type="PROSITE" id="PS51471"/>
    </source>
</evidence>
<reference evidence="13 14" key="1">
    <citation type="submission" date="2016-04" db="EMBL/GenBank/DDBJ databases">
        <title>Complete Genome Sequence of Halotalea alkalilenta IHB B 13600.</title>
        <authorList>
            <person name="Swarnkar M.K."/>
            <person name="Sharma A."/>
            <person name="Kaushal K."/>
            <person name="Soni R."/>
            <person name="Rana S."/>
            <person name="Singh A.K."/>
            <person name="Gulati A."/>
        </authorList>
    </citation>
    <scope>NUCLEOTIDE SEQUENCE [LARGE SCALE GENOMIC DNA]</scope>
    <source>
        <strain evidence="13 14">IHB B 13600</strain>
    </source>
</reference>
<dbReference type="EC" id="1.14.20.7" evidence="3"/>
<evidence type="ECO:0000256" key="6">
    <source>
        <dbReference type="ARBA" id="ARBA00022666"/>
    </source>
</evidence>
<dbReference type="STRING" id="376489.A5892_17825"/>
<dbReference type="PANTHER" id="PTHR47990">
    <property type="entry name" value="2-OXOGLUTARATE (2OG) AND FE(II)-DEPENDENT OXYGENASE SUPERFAMILY PROTEIN-RELATED"/>
    <property type="match status" value="1"/>
</dbReference>
<evidence type="ECO:0000256" key="5">
    <source>
        <dbReference type="ARBA" id="ARBA00019045"/>
    </source>
</evidence>
<comment type="catalytic activity">
    <reaction evidence="10">
        <text>L-arginine + 2-oxoglutarate + O2 = guanidine + L-glutamate 5-semialdehyde + succinate + CO2</text>
        <dbReference type="Rhea" id="RHEA:31535"/>
        <dbReference type="ChEBI" id="CHEBI:15379"/>
        <dbReference type="ChEBI" id="CHEBI:16526"/>
        <dbReference type="ChEBI" id="CHEBI:16810"/>
        <dbReference type="ChEBI" id="CHEBI:30031"/>
        <dbReference type="ChEBI" id="CHEBI:30087"/>
        <dbReference type="ChEBI" id="CHEBI:32682"/>
        <dbReference type="ChEBI" id="CHEBI:58066"/>
        <dbReference type="EC" id="1.14.20.7"/>
    </reaction>
</comment>
<keyword evidence="11" id="KW-0560">Oxidoreductase</keyword>
<dbReference type="InterPro" id="IPR027443">
    <property type="entry name" value="IPNS-like_sf"/>
</dbReference>
<dbReference type="SUPFAM" id="SSF51197">
    <property type="entry name" value="Clavaminate synthase-like"/>
    <property type="match status" value="1"/>
</dbReference>
<keyword evidence="11" id="KW-0479">Metal-binding</keyword>
<dbReference type="InterPro" id="IPR050231">
    <property type="entry name" value="Iron_ascorbate_oxido_reductase"/>
</dbReference>
<organism evidence="13 14">
    <name type="scientific">Halotalea alkalilenta</name>
    <dbReference type="NCBI Taxonomy" id="376489"/>
    <lineage>
        <taxon>Bacteria</taxon>
        <taxon>Pseudomonadati</taxon>
        <taxon>Pseudomonadota</taxon>
        <taxon>Gammaproteobacteria</taxon>
        <taxon>Oceanospirillales</taxon>
        <taxon>Halomonadaceae</taxon>
        <taxon>Halotalea</taxon>
    </lineage>
</organism>
<dbReference type="Proteomes" id="UP000077875">
    <property type="component" value="Chromosome"/>
</dbReference>
<accession>A0A172YIU2</accession>
<protein>
    <recommendedName>
        <fullName evidence="5">2-oxoglutarate-dependent ethylene/succinate-forming enzyme</fullName>
        <ecNumber evidence="4">1.13.12.19</ecNumber>
        <ecNumber evidence="3">1.14.20.7</ecNumber>
    </recommendedName>
    <alternativeName>
        <fullName evidence="7">2-oxoglutarate dioxygenase (ethylene-forming)</fullName>
    </alternativeName>
    <alternativeName>
        <fullName evidence="8">2-oxoglutarate/L-arginine monooxygenase/decarboxylase (succinate-forming)</fullName>
    </alternativeName>
</protein>
<evidence type="ECO:0000256" key="10">
    <source>
        <dbReference type="ARBA" id="ARBA00049359"/>
    </source>
</evidence>
<keyword evidence="6" id="KW-0266">Ethylene biosynthesis</keyword>
<comment type="catalytic activity">
    <reaction evidence="9">
        <text>2-oxoglutarate + O2 + 2 H(+) = ethene + 3 CO2 + H2O</text>
        <dbReference type="Rhea" id="RHEA:31523"/>
        <dbReference type="ChEBI" id="CHEBI:15377"/>
        <dbReference type="ChEBI" id="CHEBI:15378"/>
        <dbReference type="ChEBI" id="CHEBI:15379"/>
        <dbReference type="ChEBI" id="CHEBI:16526"/>
        <dbReference type="ChEBI" id="CHEBI:16810"/>
        <dbReference type="ChEBI" id="CHEBI:18153"/>
        <dbReference type="EC" id="1.13.12.19"/>
    </reaction>
</comment>
<dbReference type="AlphaFoldDB" id="A0A172YIU2"/>
<evidence type="ECO:0000313" key="13">
    <source>
        <dbReference type="EMBL" id="ANF59092.1"/>
    </source>
</evidence>
<sequence>MSDSFPGCVSSAAAALPVLDLRELEVPERRAAFLAELGHAAREIGFFYLIGHGVAAEKFVRIEEVSRRFFALPDEEKHAIGMANSPHFRGYTATGHELTRNRPDRREQIDIGVELPALELGPDAPVWKRLQGPNQWPAGLPELREVALDWSATLRQVAIRLLRAFAQALEQPADALDGLIDKTPAQLLKLIRYPGSSDPALRQGVGAHKDAGILTLLHQDHHGGLQVERPEGWIDVPPIEGAFVINIGEILELATNGYLRATMHRVVTPPEGVVRYSIGYFLSPSLEGSVPLLPLPEHLAKLALGPESDPKNPLFREIGPNAIKGRLRSHRDVAERHYPEQYAALDRLD</sequence>
<dbReference type="GO" id="GO:0102276">
    <property type="term" value="F:2-oxoglutarate oxygenase/decarboxylase (ethylene-forming) activity"/>
    <property type="evidence" value="ECO:0007669"/>
    <property type="project" value="UniProtKB-EC"/>
</dbReference>
<comment type="similarity">
    <text evidence="11">Belongs to the iron/ascorbate-dependent oxidoreductase family.</text>
</comment>
<evidence type="ECO:0000256" key="7">
    <source>
        <dbReference type="ARBA" id="ARBA00031011"/>
    </source>
</evidence>
<dbReference type="Pfam" id="PF03171">
    <property type="entry name" value="2OG-FeII_Oxy"/>
    <property type="match status" value="1"/>
</dbReference>
<dbReference type="PRINTS" id="PR00682">
    <property type="entry name" value="IPNSYNTHASE"/>
</dbReference>
<evidence type="ECO:0000256" key="8">
    <source>
        <dbReference type="ARBA" id="ARBA00031282"/>
    </source>
</evidence>
<dbReference type="KEGG" id="haa:A5892_17825"/>
<evidence type="ECO:0000256" key="11">
    <source>
        <dbReference type="RuleBase" id="RU003682"/>
    </source>
</evidence>
<evidence type="ECO:0000256" key="1">
    <source>
        <dbReference type="ARBA" id="ARBA00001954"/>
    </source>
</evidence>
<evidence type="ECO:0000256" key="3">
    <source>
        <dbReference type="ARBA" id="ARBA00012293"/>
    </source>
</evidence>
<comment type="pathway">
    <text evidence="2">Alkene biosynthesis; ethylene biosynthesis via 2-oxoglutarate.</text>
</comment>
<dbReference type="EC" id="1.13.12.19" evidence="4"/>
<dbReference type="GO" id="GO:0046872">
    <property type="term" value="F:metal ion binding"/>
    <property type="evidence" value="ECO:0007669"/>
    <property type="project" value="UniProtKB-KW"/>
</dbReference>
<evidence type="ECO:0000256" key="2">
    <source>
        <dbReference type="ARBA" id="ARBA00004767"/>
    </source>
</evidence>
<dbReference type="EMBL" id="CP015243">
    <property type="protein sequence ID" value="ANF59092.1"/>
    <property type="molecule type" value="Genomic_DNA"/>
</dbReference>
<name>A0A172YIU2_9GAMM</name>
<feature type="domain" description="Fe2OG dioxygenase" evidence="12">
    <location>
        <begin position="183"/>
        <end position="284"/>
    </location>
</feature>
<proteinExistence type="inferred from homology"/>
<dbReference type="RefSeq" id="WP_064123933.1">
    <property type="nucleotide sequence ID" value="NZ_CP015243.1"/>
</dbReference>
<dbReference type="PROSITE" id="PS51471">
    <property type="entry name" value="FE2OG_OXY"/>
    <property type="match status" value="1"/>
</dbReference>
<comment type="cofactor">
    <cofactor evidence="1">
        <name>Fe(2+)</name>
        <dbReference type="ChEBI" id="CHEBI:29033"/>
    </cofactor>
</comment>
<keyword evidence="11" id="KW-0408">Iron</keyword>
<evidence type="ECO:0000313" key="14">
    <source>
        <dbReference type="Proteomes" id="UP000077875"/>
    </source>
</evidence>
<keyword evidence="14" id="KW-1185">Reference proteome</keyword>